<feature type="region of interest" description="Disordered" evidence="1">
    <location>
        <begin position="1"/>
        <end position="23"/>
    </location>
</feature>
<comment type="caution">
    <text evidence="3">The sequence shown here is derived from an EMBL/GenBank/DDBJ whole genome shotgun (WGS) entry which is preliminary data.</text>
</comment>
<name>A0AAD3SVT9_NEPGR</name>
<feature type="transmembrane region" description="Helical" evidence="2">
    <location>
        <begin position="58"/>
        <end position="78"/>
    </location>
</feature>
<gene>
    <name evidence="3" type="ORF">Nepgr_018767</name>
</gene>
<evidence type="ECO:0000313" key="4">
    <source>
        <dbReference type="Proteomes" id="UP001279734"/>
    </source>
</evidence>
<organism evidence="3 4">
    <name type="scientific">Nepenthes gracilis</name>
    <name type="common">Slender pitcher plant</name>
    <dbReference type="NCBI Taxonomy" id="150966"/>
    <lineage>
        <taxon>Eukaryota</taxon>
        <taxon>Viridiplantae</taxon>
        <taxon>Streptophyta</taxon>
        <taxon>Embryophyta</taxon>
        <taxon>Tracheophyta</taxon>
        <taxon>Spermatophyta</taxon>
        <taxon>Magnoliopsida</taxon>
        <taxon>eudicotyledons</taxon>
        <taxon>Gunneridae</taxon>
        <taxon>Pentapetalae</taxon>
        <taxon>Caryophyllales</taxon>
        <taxon>Nepenthaceae</taxon>
        <taxon>Nepenthes</taxon>
    </lineage>
</organism>
<evidence type="ECO:0000313" key="3">
    <source>
        <dbReference type="EMBL" id="GMH16926.1"/>
    </source>
</evidence>
<sequence>MGAPPIALPNRSGPESHTDSECTPNSIRRITKKYGLDSVKHVESEFSSAEISAGRAEIFFCQALVCCFLVLGATAVIVYSGPESADCLAFGWLLLVVVLFIEKAVWVLWHDGYTSDAGIRMPHCFLPLGDGVDACSASTLGGLFHRVAVSFQHAYDSALPRPLLL</sequence>
<evidence type="ECO:0000256" key="1">
    <source>
        <dbReference type="SAM" id="MobiDB-lite"/>
    </source>
</evidence>
<reference evidence="3" key="1">
    <citation type="submission" date="2023-05" db="EMBL/GenBank/DDBJ databases">
        <title>Nepenthes gracilis genome sequencing.</title>
        <authorList>
            <person name="Fukushima K."/>
        </authorList>
    </citation>
    <scope>NUCLEOTIDE SEQUENCE</scope>
    <source>
        <strain evidence="3">SING2019-196</strain>
    </source>
</reference>
<keyword evidence="4" id="KW-1185">Reference proteome</keyword>
<keyword evidence="2" id="KW-0472">Membrane</keyword>
<dbReference type="EMBL" id="BSYO01000017">
    <property type="protein sequence ID" value="GMH16926.1"/>
    <property type="molecule type" value="Genomic_DNA"/>
</dbReference>
<accession>A0AAD3SVT9</accession>
<keyword evidence="2" id="KW-1133">Transmembrane helix</keyword>
<dbReference type="AlphaFoldDB" id="A0AAD3SVT9"/>
<dbReference type="Proteomes" id="UP001279734">
    <property type="component" value="Unassembled WGS sequence"/>
</dbReference>
<evidence type="ECO:0000256" key="2">
    <source>
        <dbReference type="SAM" id="Phobius"/>
    </source>
</evidence>
<feature type="transmembrane region" description="Helical" evidence="2">
    <location>
        <begin position="90"/>
        <end position="109"/>
    </location>
</feature>
<keyword evidence="2" id="KW-0812">Transmembrane</keyword>
<evidence type="ECO:0008006" key="5">
    <source>
        <dbReference type="Google" id="ProtNLM"/>
    </source>
</evidence>
<protein>
    <recommendedName>
        <fullName evidence="5">Transmembrane protein</fullName>
    </recommendedName>
</protein>
<proteinExistence type="predicted"/>